<dbReference type="PANTHER" id="PTHR14005:SF0">
    <property type="entry name" value="EUKARYOTIC TRANSLATION INITIATION FACTOR 3 SUBUNIT A"/>
    <property type="match status" value="1"/>
</dbReference>
<dbReference type="GO" id="GO:0002188">
    <property type="term" value="P:translation reinitiation"/>
    <property type="evidence" value="ECO:0007669"/>
    <property type="project" value="TreeGrafter"/>
</dbReference>
<dbReference type="AlphaFoldDB" id="A0A1Y2HZZ4"/>
<dbReference type="Proteomes" id="UP000193411">
    <property type="component" value="Unassembled WGS sequence"/>
</dbReference>
<feature type="compositionally biased region" description="Acidic residues" evidence="6">
    <location>
        <begin position="708"/>
        <end position="723"/>
    </location>
</feature>
<evidence type="ECO:0000259" key="7">
    <source>
        <dbReference type="Pfam" id="PF22591"/>
    </source>
</evidence>
<dbReference type="InterPro" id="IPR054711">
    <property type="entry name" value="eIF3a_PCI_TPR-like"/>
</dbReference>
<evidence type="ECO:0000256" key="5">
    <source>
        <dbReference type="ARBA" id="ARBA00022917"/>
    </source>
</evidence>
<comment type="subcellular location">
    <subcellularLocation>
        <location evidence="1">Cytoplasm</location>
    </subcellularLocation>
</comment>
<dbReference type="STRING" id="765915.A0A1Y2HZZ4"/>
<dbReference type="GO" id="GO:0043614">
    <property type="term" value="C:multi-eIF complex"/>
    <property type="evidence" value="ECO:0007669"/>
    <property type="project" value="TreeGrafter"/>
</dbReference>
<dbReference type="PANTHER" id="PTHR14005">
    <property type="entry name" value="EUKARYOTIC TRANSLATION INITIATION FACTOR 3, THETA SUBUNIT"/>
    <property type="match status" value="1"/>
</dbReference>
<comment type="caution">
    <text evidence="8">The sequence shown here is derived from an EMBL/GenBank/DDBJ whole genome shotgun (WGS) entry which is preliminary data.</text>
</comment>
<keyword evidence="3" id="KW-0396">Initiation factor</keyword>
<reference evidence="8 9" key="1">
    <citation type="submission" date="2016-07" db="EMBL/GenBank/DDBJ databases">
        <title>Pervasive Adenine N6-methylation of Active Genes in Fungi.</title>
        <authorList>
            <consortium name="DOE Joint Genome Institute"/>
            <person name="Mondo S.J."/>
            <person name="Dannebaum R.O."/>
            <person name="Kuo R.C."/>
            <person name="Labutti K."/>
            <person name="Haridas S."/>
            <person name="Kuo A."/>
            <person name="Salamov A."/>
            <person name="Ahrendt S.R."/>
            <person name="Lipzen A."/>
            <person name="Sullivan W."/>
            <person name="Andreopoulos W.B."/>
            <person name="Clum A."/>
            <person name="Lindquist E."/>
            <person name="Daum C."/>
            <person name="Ramamoorthy G.K."/>
            <person name="Gryganskyi A."/>
            <person name="Culley D."/>
            <person name="Magnuson J.K."/>
            <person name="James T.Y."/>
            <person name="O'Malley M.A."/>
            <person name="Stajich J.E."/>
            <person name="Spatafora J.W."/>
            <person name="Visel A."/>
            <person name="Grigoriev I.V."/>
        </authorList>
    </citation>
    <scope>NUCLEOTIDE SEQUENCE [LARGE SCALE GENOMIC DNA]</scope>
    <source>
        <strain evidence="8 9">PL171</strain>
    </source>
</reference>
<evidence type="ECO:0000313" key="9">
    <source>
        <dbReference type="Proteomes" id="UP000193411"/>
    </source>
</evidence>
<dbReference type="GO" id="GO:0001732">
    <property type="term" value="P:formation of cytoplasmic translation initiation complex"/>
    <property type="evidence" value="ECO:0007669"/>
    <property type="project" value="TreeGrafter"/>
</dbReference>
<evidence type="ECO:0000256" key="1">
    <source>
        <dbReference type="ARBA" id="ARBA00004496"/>
    </source>
</evidence>
<name>A0A1Y2HZZ4_9FUNG</name>
<proteinExistence type="predicted"/>
<evidence type="ECO:0000256" key="2">
    <source>
        <dbReference type="ARBA" id="ARBA00022490"/>
    </source>
</evidence>
<evidence type="ECO:0000256" key="3">
    <source>
        <dbReference type="ARBA" id="ARBA00022540"/>
    </source>
</evidence>
<sequence length="884" mass="97099">MYATMINTLDDPDAGTAAFAAAAAATGTAVGTKASRRDRDSVTSRLKFLWDAYRTVLDVLRNNARLELLYQQTVAQAFAFCLRNARKNEFRRLCETLRLHLAGLPRAASQHNGINLSDPEVLQRFLDTRFLQLQTANDMELWQESFRSAEDIYQLLVMAGSLIAPNAANTPGAMAGLLPAALFTHKRHGAKMTQMVAQYYQKMTQIFTVSEDRLFLAAAWNKYQSWVGNLRGNAALGEQELARVASHVVVSALAAPVFSDPVDPDATYMRFNRKARLAQMLGMPDVPDRDSLLRDASAKGILGKVPAHVRGLYEAMEAGFHPLMVAEATRPHLAALEQDAAFAKYVPHLRTVIVASVLKNIASMYSTISLPTVLDLTSVSEGEALDLFTLERVVLLGNQKRQFNIKINYLTQTLEFVTETAAPDLASLLELPLFTAYIEQERHTVFERARESVEQEHQAALARQAVIEQKKIAAEQAEKRKVEEETRARQRKVAEEREALQKKMADEAAKREVERLEREREEMKRQEARKIAEALKAKSGMTIADEDLDKLDPQAIFALQAEQIRKERELLEGKMKALVKRADHFERAMRKEEIPLLHKAREEQKIADKLAFDETRKRIVEEAKERHATAVSIKHRVLRMLPDYQAYRAEAELGFQAEINAHKAECAAKIEAAKAKRREEVRAAIQAKIAEKKRKEEEAEAMRLAEAEAADEEEDQEEEEQEEERPKKWAPRAAGGAPAAPAAGGAWTPGQSRASGAAPAWKQAAAAAPAPAAASADKWRPRGAAAASAEPAAAPARELSSGGGWRRPTAAGGADSPAGPPSREGSSSGGWRRPGATPAAGDSPARMPPREGSSGGYVPPSRRAAGDAPGGGAARPAWTPKSKQ</sequence>
<feature type="compositionally biased region" description="Basic and acidic residues" evidence="6">
    <location>
        <begin position="689"/>
        <end position="706"/>
    </location>
</feature>
<dbReference type="Pfam" id="PF22591">
    <property type="entry name" value="eIF3a_PCI_TPR-like"/>
    <property type="match status" value="2"/>
</dbReference>
<feature type="compositionally biased region" description="Low complexity" evidence="6">
    <location>
        <begin position="731"/>
        <end position="746"/>
    </location>
</feature>
<feature type="domain" description="eIF3a PCI" evidence="7">
    <location>
        <begin position="32"/>
        <end position="159"/>
    </location>
</feature>
<evidence type="ECO:0000256" key="4">
    <source>
        <dbReference type="ARBA" id="ARBA00022884"/>
    </source>
</evidence>
<keyword evidence="5" id="KW-0648">Protein biosynthesis</keyword>
<evidence type="ECO:0000256" key="6">
    <source>
        <dbReference type="SAM" id="MobiDB-lite"/>
    </source>
</evidence>
<dbReference type="FunFam" id="4.10.860.10:FF:000001">
    <property type="entry name" value="Eukaryotic translation initiation factor 3 subunit A"/>
    <property type="match status" value="1"/>
</dbReference>
<keyword evidence="4" id="KW-0694">RNA-binding</keyword>
<dbReference type="EMBL" id="MCFL01000007">
    <property type="protein sequence ID" value="ORZ38732.1"/>
    <property type="molecule type" value="Genomic_DNA"/>
</dbReference>
<feature type="region of interest" description="Disordered" evidence="6">
    <location>
        <begin position="477"/>
        <end position="519"/>
    </location>
</feature>
<accession>A0A1Y2HZZ4</accession>
<evidence type="ECO:0000313" key="8">
    <source>
        <dbReference type="EMBL" id="ORZ38732.1"/>
    </source>
</evidence>
<dbReference type="GO" id="GO:0003743">
    <property type="term" value="F:translation initiation factor activity"/>
    <property type="evidence" value="ECO:0007669"/>
    <property type="project" value="UniProtKB-KW"/>
</dbReference>
<dbReference type="GO" id="GO:0003729">
    <property type="term" value="F:mRNA binding"/>
    <property type="evidence" value="ECO:0007669"/>
    <property type="project" value="TreeGrafter"/>
</dbReference>
<keyword evidence="2" id="KW-0963">Cytoplasm</keyword>
<protein>
    <recommendedName>
        <fullName evidence="7">eIF3a PCI domain-containing protein</fullName>
    </recommendedName>
</protein>
<organism evidence="8 9">
    <name type="scientific">Catenaria anguillulae PL171</name>
    <dbReference type="NCBI Taxonomy" id="765915"/>
    <lineage>
        <taxon>Eukaryota</taxon>
        <taxon>Fungi</taxon>
        <taxon>Fungi incertae sedis</taxon>
        <taxon>Blastocladiomycota</taxon>
        <taxon>Blastocladiomycetes</taxon>
        <taxon>Blastocladiales</taxon>
        <taxon>Catenariaceae</taxon>
        <taxon>Catenaria</taxon>
    </lineage>
</organism>
<feature type="compositionally biased region" description="Low complexity" evidence="6">
    <location>
        <begin position="808"/>
        <end position="835"/>
    </location>
</feature>
<dbReference type="InterPro" id="IPR027512">
    <property type="entry name" value="EIF3A"/>
</dbReference>
<dbReference type="Gene3D" id="4.10.860.10">
    <property type="entry name" value="UVR domain"/>
    <property type="match status" value="1"/>
</dbReference>
<dbReference type="Gene3D" id="1.25.40.860">
    <property type="match status" value="2"/>
</dbReference>
<dbReference type="GO" id="GO:0071541">
    <property type="term" value="C:eukaryotic translation initiation factor 3 complex, eIF3m"/>
    <property type="evidence" value="ECO:0007669"/>
    <property type="project" value="TreeGrafter"/>
</dbReference>
<feature type="compositionally biased region" description="Low complexity" evidence="6">
    <location>
        <begin position="754"/>
        <end position="797"/>
    </location>
</feature>
<feature type="region of interest" description="Disordered" evidence="6">
    <location>
        <begin position="688"/>
        <end position="884"/>
    </location>
</feature>
<keyword evidence="9" id="KW-1185">Reference proteome</keyword>
<dbReference type="OrthoDB" id="18884at2759"/>
<gene>
    <name evidence="8" type="ORF">BCR44DRAFT_1427697</name>
</gene>
<dbReference type="GO" id="GO:0071540">
    <property type="term" value="C:eukaryotic translation initiation factor 3 complex, eIF3e"/>
    <property type="evidence" value="ECO:0007669"/>
    <property type="project" value="TreeGrafter"/>
</dbReference>
<feature type="domain" description="eIF3a PCI" evidence="7">
    <location>
        <begin position="192"/>
        <end position="323"/>
    </location>
</feature>